<feature type="active site" description="Nucleophile" evidence="4">
    <location>
        <position position="41"/>
    </location>
</feature>
<evidence type="ECO:0000313" key="6">
    <source>
        <dbReference type="EMBL" id="SDI30752.1"/>
    </source>
</evidence>
<feature type="short sequence motif" description="GXGXXG" evidence="4">
    <location>
        <begin position="12"/>
        <end position="17"/>
    </location>
</feature>
<dbReference type="PANTHER" id="PTHR14226:SF78">
    <property type="entry name" value="SLR0060 PROTEIN"/>
    <property type="match status" value="1"/>
</dbReference>
<dbReference type="EMBL" id="FNCZ01000009">
    <property type="protein sequence ID" value="SDI30752.1"/>
    <property type="molecule type" value="Genomic_DNA"/>
</dbReference>
<dbReference type="InterPro" id="IPR016035">
    <property type="entry name" value="Acyl_Trfase/lysoPLipase"/>
</dbReference>
<feature type="domain" description="PNPLA" evidence="5">
    <location>
        <begin position="8"/>
        <end position="166"/>
    </location>
</feature>
<dbReference type="Gene3D" id="3.40.1090.10">
    <property type="entry name" value="Cytosolic phospholipase A2 catalytic domain"/>
    <property type="match status" value="2"/>
</dbReference>
<dbReference type="STRING" id="262004.SAMN04489796_10986"/>
<dbReference type="GO" id="GO:0016042">
    <property type="term" value="P:lipid catabolic process"/>
    <property type="evidence" value="ECO:0007669"/>
    <property type="project" value="UniProtKB-UniRule"/>
</dbReference>
<keyword evidence="2 4" id="KW-0442">Lipid degradation</keyword>
<dbReference type="AlphaFoldDB" id="A0A1G8JHZ7"/>
<dbReference type="InterPro" id="IPR050301">
    <property type="entry name" value="NTE"/>
</dbReference>
<proteinExistence type="predicted"/>
<dbReference type="Pfam" id="PF01734">
    <property type="entry name" value="Patatin"/>
    <property type="match status" value="1"/>
</dbReference>
<dbReference type="OrthoDB" id="9770965at2"/>
<keyword evidence="1 4" id="KW-0378">Hydrolase</keyword>
<organism evidence="6 7">
    <name type="scientific">Winogradskyella thalassocola</name>
    <dbReference type="NCBI Taxonomy" id="262004"/>
    <lineage>
        <taxon>Bacteria</taxon>
        <taxon>Pseudomonadati</taxon>
        <taxon>Bacteroidota</taxon>
        <taxon>Flavobacteriia</taxon>
        <taxon>Flavobacteriales</taxon>
        <taxon>Flavobacteriaceae</taxon>
        <taxon>Winogradskyella</taxon>
    </lineage>
</organism>
<evidence type="ECO:0000259" key="5">
    <source>
        <dbReference type="PROSITE" id="PS51635"/>
    </source>
</evidence>
<evidence type="ECO:0000256" key="4">
    <source>
        <dbReference type="PROSITE-ProRule" id="PRU01161"/>
    </source>
</evidence>
<dbReference type="PANTHER" id="PTHR14226">
    <property type="entry name" value="NEUROPATHY TARGET ESTERASE/SWISS CHEESE D.MELANOGASTER"/>
    <property type="match status" value="1"/>
</dbReference>
<keyword evidence="7" id="KW-1185">Reference proteome</keyword>
<sequence>MNSETIGLVLSGGGMRGVAHVGAIKALEEHNIYPTHIAGTSTGAIVGGLYAYGYTCDEMMQFFKTVQILDYKKYALNKPGFIDSGKYYSFFKKKFPEDSFSVLKKKLFITATNITDGKLETFSEGELIKPILASSAFPGLFSPVKIKDKLYIDGGVLNNFPLELIRKDCDTLIGVYLNLFETASISDFKHFYNIIERAINIRIAKSDEKKFIHFDVVIAPKNLTHYGLFDKKNIDAIYKIGYSNMNKTLINNTLNIKKQEPSILQL</sequence>
<dbReference type="RefSeq" id="WP_092470134.1">
    <property type="nucleotide sequence ID" value="NZ_FNCZ01000009.1"/>
</dbReference>
<accession>A0A1G8JHZ7</accession>
<name>A0A1G8JHZ7_9FLAO</name>
<dbReference type="SUPFAM" id="SSF52151">
    <property type="entry name" value="FabD/lysophospholipase-like"/>
    <property type="match status" value="1"/>
</dbReference>
<dbReference type="InterPro" id="IPR002641">
    <property type="entry name" value="PNPLA_dom"/>
</dbReference>
<protein>
    <submittedName>
        <fullName evidence="6">NTE family protein</fullName>
    </submittedName>
</protein>
<dbReference type="Proteomes" id="UP000199492">
    <property type="component" value="Unassembled WGS sequence"/>
</dbReference>
<feature type="short sequence motif" description="GXSXG" evidence="4">
    <location>
        <begin position="39"/>
        <end position="43"/>
    </location>
</feature>
<dbReference type="CDD" id="cd07205">
    <property type="entry name" value="Pat_PNPLA6_PNPLA7_NTE1_like"/>
    <property type="match status" value="1"/>
</dbReference>
<feature type="active site" description="Proton acceptor" evidence="4">
    <location>
        <position position="153"/>
    </location>
</feature>
<evidence type="ECO:0000256" key="3">
    <source>
        <dbReference type="ARBA" id="ARBA00023098"/>
    </source>
</evidence>
<feature type="short sequence motif" description="DGA/G" evidence="4">
    <location>
        <begin position="153"/>
        <end position="155"/>
    </location>
</feature>
<dbReference type="GO" id="GO:0016787">
    <property type="term" value="F:hydrolase activity"/>
    <property type="evidence" value="ECO:0007669"/>
    <property type="project" value="UniProtKB-UniRule"/>
</dbReference>
<evidence type="ECO:0000313" key="7">
    <source>
        <dbReference type="Proteomes" id="UP000199492"/>
    </source>
</evidence>
<reference evidence="7" key="1">
    <citation type="submission" date="2016-10" db="EMBL/GenBank/DDBJ databases">
        <authorList>
            <person name="Varghese N."/>
            <person name="Submissions S."/>
        </authorList>
    </citation>
    <scope>NUCLEOTIDE SEQUENCE [LARGE SCALE GENOMIC DNA]</scope>
    <source>
        <strain evidence="7">DSM 15363</strain>
    </source>
</reference>
<dbReference type="PROSITE" id="PS51635">
    <property type="entry name" value="PNPLA"/>
    <property type="match status" value="1"/>
</dbReference>
<evidence type="ECO:0000256" key="2">
    <source>
        <dbReference type="ARBA" id="ARBA00022963"/>
    </source>
</evidence>
<gene>
    <name evidence="6" type="ORF">SAMN04489796_10986</name>
</gene>
<evidence type="ECO:0000256" key="1">
    <source>
        <dbReference type="ARBA" id="ARBA00022801"/>
    </source>
</evidence>
<keyword evidence="3 4" id="KW-0443">Lipid metabolism</keyword>